<feature type="compositionally biased region" description="Gly residues" evidence="4">
    <location>
        <begin position="253"/>
        <end position="274"/>
    </location>
</feature>
<evidence type="ECO:0000313" key="7">
    <source>
        <dbReference type="EMBL" id="KAJ8795451.1"/>
    </source>
</evidence>
<dbReference type="InterPro" id="IPR020067">
    <property type="entry name" value="Frizzled_dom"/>
</dbReference>
<dbReference type="PROSITE" id="PS50038">
    <property type="entry name" value="FZ"/>
    <property type="match status" value="1"/>
</dbReference>
<dbReference type="PANTHER" id="PTHR10075">
    <property type="entry name" value="BASIGIN RELATED"/>
    <property type="match status" value="1"/>
</dbReference>
<dbReference type="GO" id="GO:0005886">
    <property type="term" value="C:plasma membrane"/>
    <property type="evidence" value="ECO:0007669"/>
    <property type="project" value="TreeGrafter"/>
</dbReference>
<feature type="region of interest" description="Disordered" evidence="4">
    <location>
        <begin position="436"/>
        <end position="456"/>
    </location>
</feature>
<dbReference type="AlphaFoldDB" id="A0AB34HUU1"/>
<evidence type="ECO:0008006" key="9">
    <source>
        <dbReference type="Google" id="ProtNLM"/>
    </source>
</evidence>
<dbReference type="GO" id="GO:0098632">
    <property type="term" value="F:cell-cell adhesion mediator activity"/>
    <property type="evidence" value="ECO:0007669"/>
    <property type="project" value="TreeGrafter"/>
</dbReference>
<dbReference type="SMART" id="SM00408">
    <property type="entry name" value="IGc2"/>
    <property type="match status" value="1"/>
</dbReference>
<feature type="region of interest" description="Disordered" evidence="4">
    <location>
        <begin position="239"/>
        <end position="301"/>
    </location>
</feature>
<feature type="domain" description="Ig-like" evidence="6">
    <location>
        <begin position="25"/>
        <end position="141"/>
    </location>
</feature>
<dbReference type="FunFam" id="2.60.40.10:FF:000242">
    <property type="entry name" value="Inactive tyrosine-protein kinase transmembrane receptor ROR1"/>
    <property type="match status" value="1"/>
</dbReference>
<evidence type="ECO:0000259" key="5">
    <source>
        <dbReference type="PROSITE" id="PS50038"/>
    </source>
</evidence>
<evidence type="ECO:0000256" key="3">
    <source>
        <dbReference type="PROSITE-ProRule" id="PRU00090"/>
    </source>
</evidence>
<name>A0AB34HUU1_ESCRO</name>
<proteinExistence type="predicted"/>
<dbReference type="Gene3D" id="1.10.2000.10">
    <property type="entry name" value="Frizzled cysteine-rich domain"/>
    <property type="match status" value="1"/>
</dbReference>
<dbReference type="SMART" id="SM00409">
    <property type="entry name" value="IG"/>
    <property type="match status" value="1"/>
</dbReference>
<keyword evidence="8" id="KW-1185">Reference proteome</keyword>
<dbReference type="InterPro" id="IPR036179">
    <property type="entry name" value="Ig-like_dom_sf"/>
</dbReference>
<dbReference type="GO" id="GO:0007411">
    <property type="term" value="P:axon guidance"/>
    <property type="evidence" value="ECO:0007669"/>
    <property type="project" value="TreeGrafter"/>
</dbReference>
<sequence>MPGLVHERQECKSLQIELVLLMNSPDIQDVTLLDSASFQVFVIDILVTFQLCVIRYFLNFLEPVNNITIVQGQTAILHCKVAGNPPPSVRWLKNDAPVVQEPRRIIIRKTEYGSRLRIQDLDTTDTGYYQCVATNGVKTITATGVLFVRLGPTHSPNHNFQDDYHEDGFCQPYRGIACARFIGNRTIYVDSLQMQGEIENRITALAPGTFFVWCKPGRPMCSLGPCSCEGLLRLAEDKAEGGGRRGTDEMGATGAGQGWGNWAGGGTRGPGQSGEPGLEMEPGAPGRGCQAGVGPRQGPAHPNAGLAASAAAFTMIGTSTHLSDQCSQFAIPSFCHFVFPLCDARSRAPKPRELCRDECEVLESDLCRQEYTIARSNPLILMRLQLPKCEALPMPESPDAANCMRIGIPAERLGRCESLPAPEPGVLPLKSPGTPFHPGTSHRPAPIPVGQLRGGDSPLSSSSCTALLALPACGSPVSHCTPMSHKLGFSKMGGLSASAAKAVRSSGGGRVCFQACLVVHKHLSAAD</sequence>
<dbReference type="Pfam" id="PF07679">
    <property type="entry name" value="I-set"/>
    <property type="match status" value="1"/>
</dbReference>
<dbReference type="InterPro" id="IPR003598">
    <property type="entry name" value="Ig_sub2"/>
</dbReference>
<evidence type="ECO:0000256" key="1">
    <source>
        <dbReference type="ARBA" id="ARBA00023157"/>
    </source>
</evidence>
<dbReference type="InterPro" id="IPR003599">
    <property type="entry name" value="Ig_sub"/>
</dbReference>
<reference evidence="7 8" key="1">
    <citation type="submission" date="2022-11" db="EMBL/GenBank/DDBJ databases">
        <title>Whole genome sequence of Eschrichtius robustus ER-17-0199.</title>
        <authorList>
            <person name="Bruniche-Olsen A."/>
            <person name="Black A.N."/>
            <person name="Fields C.J."/>
            <person name="Walden K."/>
            <person name="Dewoody J.A."/>
        </authorList>
    </citation>
    <scope>NUCLEOTIDE SEQUENCE [LARGE SCALE GENOMIC DNA]</scope>
    <source>
        <strain evidence="7">ER-17-0199</strain>
        <tissue evidence="7">Blubber</tissue>
    </source>
</reference>
<dbReference type="InterPro" id="IPR013783">
    <property type="entry name" value="Ig-like_fold"/>
</dbReference>
<evidence type="ECO:0000256" key="2">
    <source>
        <dbReference type="ARBA" id="ARBA00023319"/>
    </source>
</evidence>
<keyword evidence="1" id="KW-1015">Disulfide bond</keyword>
<evidence type="ECO:0000256" key="4">
    <source>
        <dbReference type="SAM" id="MobiDB-lite"/>
    </source>
</evidence>
<dbReference type="SUPFAM" id="SSF48726">
    <property type="entry name" value="Immunoglobulin"/>
    <property type="match status" value="1"/>
</dbReference>
<evidence type="ECO:0000313" key="8">
    <source>
        <dbReference type="Proteomes" id="UP001159641"/>
    </source>
</evidence>
<comment type="caution">
    <text evidence="7">The sequence shown here is derived from an EMBL/GenBank/DDBJ whole genome shotgun (WGS) entry which is preliminary data.</text>
</comment>
<dbReference type="GO" id="GO:0007156">
    <property type="term" value="P:homophilic cell adhesion via plasma membrane adhesion molecules"/>
    <property type="evidence" value="ECO:0007669"/>
    <property type="project" value="TreeGrafter"/>
</dbReference>
<dbReference type="Proteomes" id="UP001159641">
    <property type="component" value="Unassembled WGS sequence"/>
</dbReference>
<feature type="compositionally biased region" description="Basic and acidic residues" evidence="4">
    <location>
        <begin position="239"/>
        <end position="248"/>
    </location>
</feature>
<comment type="caution">
    <text evidence="3">Lacks conserved residue(s) required for the propagation of feature annotation.</text>
</comment>
<feature type="domain" description="FZ" evidence="5">
    <location>
        <begin position="165"/>
        <end position="406"/>
    </location>
</feature>
<dbReference type="InterPro" id="IPR036790">
    <property type="entry name" value="Frizzled_dom_sf"/>
</dbReference>
<organism evidence="7 8">
    <name type="scientific">Eschrichtius robustus</name>
    <name type="common">California gray whale</name>
    <name type="synonym">Eschrichtius gibbosus</name>
    <dbReference type="NCBI Taxonomy" id="9764"/>
    <lineage>
        <taxon>Eukaryota</taxon>
        <taxon>Metazoa</taxon>
        <taxon>Chordata</taxon>
        <taxon>Craniata</taxon>
        <taxon>Vertebrata</taxon>
        <taxon>Euteleostomi</taxon>
        <taxon>Mammalia</taxon>
        <taxon>Eutheria</taxon>
        <taxon>Laurasiatheria</taxon>
        <taxon>Artiodactyla</taxon>
        <taxon>Whippomorpha</taxon>
        <taxon>Cetacea</taxon>
        <taxon>Mysticeti</taxon>
        <taxon>Eschrichtiidae</taxon>
        <taxon>Eschrichtius</taxon>
    </lineage>
</organism>
<dbReference type="InterPro" id="IPR013098">
    <property type="entry name" value="Ig_I-set"/>
</dbReference>
<dbReference type="Pfam" id="PF01392">
    <property type="entry name" value="Fz"/>
    <property type="match status" value="1"/>
</dbReference>
<keyword evidence="2" id="KW-0393">Immunoglobulin domain</keyword>
<accession>A0AB34HUU1</accession>
<gene>
    <name evidence="7" type="ORF">J1605_018281</name>
</gene>
<dbReference type="PROSITE" id="PS50835">
    <property type="entry name" value="IG_LIKE"/>
    <property type="match status" value="1"/>
</dbReference>
<dbReference type="EMBL" id="JAIQCJ010000576">
    <property type="protein sequence ID" value="KAJ8795451.1"/>
    <property type="molecule type" value="Genomic_DNA"/>
</dbReference>
<protein>
    <recommendedName>
        <fullName evidence="9">Tyrosine-protein kinase transmembrane receptor ROR2</fullName>
    </recommendedName>
</protein>
<dbReference type="InterPro" id="IPR007110">
    <property type="entry name" value="Ig-like_dom"/>
</dbReference>
<dbReference type="GO" id="GO:0030424">
    <property type="term" value="C:axon"/>
    <property type="evidence" value="ECO:0007669"/>
    <property type="project" value="TreeGrafter"/>
</dbReference>
<dbReference type="PANTHER" id="PTHR10075:SF108">
    <property type="entry name" value="NEUROPLASTIN"/>
    <property type="match status" value="1"/>
</dbReference>
<dbReference type="GO" id="GO:0070593">
    <property type="term" value="P:dendrite self-avoidance"/>
    <property type="evidence" value="ECO:0007669"/>
    <property type="project" value="TreeGrafter"/>
</dbReference>
<evidence type="ECO:0000259" key="6">
    <source>
        <dbReference type="PROSITE" id="PS50835"/>
    </source>
</evidence>
<dbReference type="Gene3D" id="2.60.40.10">
    <property type="entry name" value="Immunoglobulins"/>
    <property type="match status" value="1"/>
</dbReference>